<dbReference type="GO" id="GO:0050918">
    <property type="term" value="P:positive chemotaxis"/>
    <property type="evidence" value="ECO:0007669"/>
    <property type="project" value="TreeGrafter"/>
</dbReference>
<sequence length="308" mass="34248">MRALTLRRVDATAHARTQAVQRWCDAGHGAGVGRPDRLPGYLRFCARSKEGDWHGLILARDWLDQALPQLRSLLIVECPPASIVELFRAVPRPLPMVDELSYQALVDLELIDAPAELPAHDLLWLDTAHGRVWLTQLPPTQASRRSPGPWSWLADLPLRLQLLLGFSHLRPVRLGQGDVLRITHRTDQCLLADQRIGVFTFTEEGLHMQSTVADSNQQTDGPADADIELGALPVRLEFLLAAHEIDLGTLSQIIDGQLIPLAADAARHIEVRANGKRVARGELVQLDDQLGVELLEVYRTTYRNSGDE</sequence>
<proteinExistence type="inferred from homology"/>
<keyword evidence="3" id="KW-0843">Virulence</keyword>
<evidence type="ECO:0000313" key="7">
    <source>
        <dbReference type="EMBL" id="AKV07665.1"/>
    </source>
</evidence>
<dbReference type="Proteomes" id="UP000017175">
    <property type="component" value="Chromosome"/>
</dbReference>
<feature type="domain" description="SpaO N-terminal" evidence="5">
    <location>
        <begin position="6"/>
        <end position="138"/>
    </location>
</feature>
<dbReference type="RefSeq" id="WP_017337481.1">
    <property type="nucleotide sequence ID" value="NZ_CP010945.1"/>
</dbReference>
<dbReference type="Pfam" id="PF01052">
    <property type="entry name" value="FliMN_C"/>
    <property type="match status" value="1"/>
</dbReference>
<protein>
    <recommendedName>
        <fullName evidence="2">Surface presentation of antigens protein SpaO</fullName>
    </recommendedName>
</protein>
<dbReference type="Pfam" id="PF26304">
    <property type="entry name" value="FliMN_C_rel"/>
    <property type="match status" value="1"/>
</dbReference>
<keyword evidence="7" id="KW-0282">Flagellum</keyword>
<dbReference type="PRINTS" id="PR01339">
    <property type="entry name" value="TYPE3OMOPROT"/>
</dbReference>
<dbReference type="GO" id="GO:0071978">
    <property type="term" value="P:bacterial-type flagellum-dependent swarming motility"/>
    <property type="evidence" value="ECO:0007669"/>
    <property type="project" value="TreeGrafter"/>
</dbReference>
<evidence type="ECO:0000256" key="3">
    <source>
        <dbReference type="ARBA" id="ARBA00023026"/>
    </source>
</evidence>
<reference evidence="7 8" key="1">
    <citation type="journal article" date="2012" name="J. Bacteriol.">
        <title>Draft genome sequence of the cyanide-utilizing bacterium Pseudomonas fluorescens strain NCIMB 11764.</title>
        <authorList>
            <person name="Vilo C.A."/>
            <person name="Benedik M.J."/>
            <person name="Kunz D.A."/>
            <person name="Dong Q."/>
        </authorList>
    </citation>
    <scope>NUCLEOTIDE SEQUENCE [LARGE SCALE GENOMIC DNA]</scope>
    <source>
        <strain evidence="7 8">NCIMB 11764</strain>
    </source>
</reference>
<dbReference type="EMBL" id="CP010945">
    <property type="protein sequence ID" value="AKV07665.1"/>
    <property type="molecule type" value="Genomic_DNA"/>
</dbReference>
<feature type="domain" description="Flagellar motor switch protein FliN-like C-terminal" evidence="4">
    <location>
        <begin position="229"/>
        <end position="297"/>
    </location>
</feature>
<dbReference type="AlphaFoldDB" id="A0A0K1QQC2"/>
<dbReference type="InterPro" id="IPR036429">
    <property type="entry name" value="SpoA-like_sf"/>
</dbReference>
<name>A0A0K1QQC2_PSEFL</name>
<accession>A0A0K1QQC2</accession>
<comment type="similarity">
    <text evidence="1">Belongs to the FliN/MopA/SpaO family.</text>
</comment>
<evidence type="ECO:0000313" key="8">
    <source>
        <dbReference type="Proteomes" id="UP000017175"/>
    </source>
</evidence>
<evidence type="ECO:0000259" key="5">
    <source>
        <dbReference type="Pfam" id="PF26294"/>
    </source>
</evidence>
<keyword evidence="7" id="KW-0966">Cell projection</keyword>
<dbReference type="PANTHER" id="PTHR30034:SF5">
    <property type="entry name" value="SECRETION SYSTEM APPARATUS PROTEIN SSAQ"/>
    <property type="match status" value="1"/>
</dbReference>
<dbReference type="PANTHER" id="PTHR30034">
    <property type="entry name" value="FLAGELLAR MOTOR SWITCH PROTEIN FLIM"/>
    <property type="match status" value="1"/>
</dbReference>
<dbReference type="SUPFAM" id="SSF101801">
    <property type="entry name" value="Surface presentation of antigens (SPOA)"/>
    <property type="match status" value="1"/>
</dbReference>
<evidence type="ECO:0000256" key="1">
    <source>
        <dbReference type="ARBA" id="ARBA00009226"/>
    </source>
</evidence>
<dbReference type="Gene3D" id="2.30.330.10">
    <property type="entry name" value="SpoA-like"/>
    <property type="match status" value="1"/>
</dbReference>
<feature type="domain" description="SpaO FliM/N C-terminal related" evidence="6">
    <location>
        <begin position="154"/>
        <end position="209"/>
    </location>
</feature>
<dbReference type="InterPro" id="IPR001543">
    <property type="entry name" value="FliN-like_C"/>
</dbReference>
<gene>
    <name evidence="7" type="ORF">B723_15040</name>
</gene>
<dbReference type="eggNOG" id="COG1886">
    <property type="taxonomic scope" value="Bacteria"/>
</dbReference>
<organism evidence="7 8">
    <name type="scientific">Pseudomonas fluorescens NCIMB 11764</name>
    <dbReference type="NCBI Taxonomy" id="1221522"/>
    <lineage>
        <taxon>Bacteria</taxon>
        <taxon>Pseudomonadati</taxon>
        <taxon>Pseudomonadota</taxon>
        <taxon>Gammaproteobacteria</taxon>
        <taxon>Pseudomonadales</taxon>
        <taxon>Pseudomonadaceae</taxon>
        <taxon>Pseudomonas</taxon>
    </lineage>
</organism>
<dbReference type="InterPro" id="IPR058805">
    <property type="entry name" value="SpaO_FliMN_C_rel"/>
</dbReference>
<dbReference type="InterPro" id="IPR058804">
    <property type="entry name" value="SpaO_N"/>
</dbReference>
<evidence type="ECO:0000259" key="6">
    <source>
        <dbReference type="Pfam" id="PF26304"/>
    </source>
</evidence>
<keyword evidence="7" id="KW-0969">Cilium</keyword>
<dbReference type="GO" id="GO:0009306">
    <property type="term" value="P:protein secretion"/>
    <property type="evidence" value="ECO:0007669"/>
    <property type="project" value="InterPro"/>
</dbReference>
<evidence type="ECO:0000259" key="4">
    <source>
        <dbReference type="Pfam" id="PF01052"/>
    </source>
</evidence>
<dbReference type="InterPro" id="IPR003283">
    <property type="entry name" value="T3SS_OMP_SpaO"/>
</dbReference>
<dbReference type="Pfam" id="PF26294">
    <property type="entry name" value="SpaO_N"/>
    <property type="match status" value="1"/>
</dbReference>
<evidence type="ECO:0000256" key="2">
    <source>
        <dbReference type="ARBA" id="ARBA00021925"/>
    </source>
</evidence>
<dbReference type="OrthoDB" id="7031612at2"/>